<comment type="caution">
    <text evidence="2">The sequence shown here is derived from an EMBL/GenBank/DDBJ whole genome shotgun (WGS) entry which is preliminary data.</text>
</comment>
<dbReference type="Proteomes" id="UP000037716">
    <property type="component" value="Unassembled WGS sequence"/>
</dbReference>
<dbReference type="STRING" id="1300348.I602_2266"/>
<name>A0A0M9CHR9_9FLAO</name>
<dbReference type="PANTHER" id="PTHR43245:SF13">
    <property type="entry name" value="UDP-D-APIOSE_UDP-D-XYLOSE SYNTHASE 2"/>
    <property type="match status" value="1"/>
</dbReference>
<dbReference type="InterPro" id="IPR036291">
    <property type="entry name" value="NAD(P)-bd_dom_sf"/>
</dbReference>
<dbReference type="Pfam" id="PF01370">
    <property type="entry name" value="Epimerase"/>
    <property type="match status" value="1"/>
</dbReference>
<proteinExistence type="predicted"/>
<dbReference type="OrthoDB" id="9809586at2"/>
<evidence type="ECO:0000313" key="5">
    <source>
        <dbReference type="Proteomes" id="UP000183071"/>
    </source>
</evidence>
<dbReference type="AlphaFoldDB" id="A0A0M9CHR9"/>
<dbReference type="EMBL" id="FNUE01000002">
    <property type="protein sequence ID" value="SEE50810.1"/>
    <property type="molecule type" value="Genomic_DNA"/>
</dbReference>
<dbReference type="SUPFAM" id="SSF51735">
    <property type="entry name" value="NAD(P)-binding Rossmann-fold domains"/>
    <property type="match status" value="1"/>
</dbReference>
<keyword evidence="5" id="KW-1185">Reference proteome</keyword>
<dbReference type="Proteomes" id="UP000183071">
    <property type="component" value="Unassembled WGS sequence"/>
</dbReference>
<reference evidence="3 5" key="2">
    <citation type="submission" date="2016-10" db="EMBL/GenBank/DDBJ databases">
        <authorList>
            <person name="Varghese N."/>
            <person name="Submissions S."/>
        </authorList>
    </citation>
    <scope>NUCLEOTIDE SEQUENCE [LARGE SCALE GENOMIC DNA]</scope>
    <source>
        <strain evidence="3 5">DSW-5</strain>
    </source>
</reference>
<dbReference type="InterPro" id="IPR050177">
    <property type="entry name" value="Lipid_A_modif_metabolic_enz"/>
</dbReference>
<evidence type="ECO:0000313" key="2">
    <source>
        <dbReference type="EMBL" id="KOY52706.1"/>
    </source>
</evidence>
<sequence>MSNNRRDFIKKSLLASAAIPLLSQGLLFCKSLENKKLSILILGGTSFLGPHQIKYALERGHNVSIFTRGKTIPNVNTNVFDEVEHLVGDRENNLSALENRKWNVVIDNSGRNVEWTRKTAQLLKDSCDFYIYTSSTGVYFPYTEANLNEEHKVLLKVPETLEDEMLKMEYDYGVMKANSEQETIKAFGMDRSIIIRPTYMFGPGDKTDRFIHWPIRLAKEGEILVPGKKNDPVQYIDVRDVAEFMIRLAEQKNYGTYNAVGPINKESMYDFMDKAKGTFDVENDFVYINDYDFLKENKIYYIVPWIMQDKYNYGSARINNSLAKENGLIFRDLKTSIKETHDWWYSDNLTDERRAKFEQRKGSMLVREKELIKRWKEHQKG</sequence>
<feature type="domain" description="NAD-dependent epimerase/dehydratase" evidence="1">
    <location>
        <begin position="39"/>
        <end position="258"/>
    </location>
</feature>
<dbReference type="EMBL" id="LGBR01000001">
    <property type="protein sequence ID" value="KOY52706.1"/>
    <property type="molecule type" value="Genomic_DNA"/>
</dbReference>
<dbReference type="PATRIC" id="fig|1300348.6.peg.2267"/>
<protein>
    <submittedName>
        <fullName evidence="3">2'-hydroxyisoflavone reductase</fullName>
    </submittedName>
    <submittedName>
        <fullName evidence="2">NAD dependent epimerase/dehydratase family</fullName>
    </submittedName>
</protein>
<evidence type="ECO:0000259" key="1">
    <source>
        <dbReference type="Pfam" id="PF01370"/>
    </source>
</evidence>
<gene>
    <name evidence="2" type="ORF">I602_2266</name>
    <name evidence="3" type="ORF">SAMN05444353_2040</name>
</gene>
<organism evidence="2 4">
    <name type="scientific">Polaribacter dokdonensis DSW-5</name>
    <dbReference type="NCBI Taxonomy" id="1300348"/>
    <lineage>
        <taxon>Bacteria</taxon>
        <taxon>Pseudomonadati</taxon>
        <taxon>Bacteroidota</taxon>
        <taxon>Flavobacteriia</taxon>
        <taxon>Flavobacteriales</taxon>
        <taxon>Flavobacteriaceae</taxon>
    </lineage>
</organism>
<dbReference type="RefSeq" id="WP_053974791.1">
    <property type="nucleotide sequence ID" value="NZ_FNUE01000002.1"/>
</dbReference>
<evidence type="ECO:0000313" key="4">
    <source>
        <dbReference type="Proteomes" id="UP000037716"/>
    </source>
</evidence>
<dbReference type="InterPro" id="IPR001509">
    <property type="entry name" value="Epimerase_deHydtase"/>
</dbReference>
<evidence type="ECO:0000313" key="3">
    <source>
        <dbReference type="EMBL" id="SEE50810.1"/>
    </source>
</evidence>
<reference evidence="2 4" key="1">
    <citation type="submission" date="2015-07" db="EMBL/GenBank/DDBJ databases">
        <title>Genome of Polaribacter dokdonenesis DSW-5, isolated from seawater off Dokdo in Korea.</title>
        <authorList>
            <person name="Yoon K."/>
            <person name="Song J.Y."/>
            <person name="Kim J.F."/>
        </authorList>
    </citation>
    <scope>NUCLEOTIDE SEQUENCE [LARGE SCALE GENOMIC DNA]</scope>
    <source>
        <strain evidence="2 4">DSW-5</strain>
    </source>
</reference>
<accession>A0A0M9CHR9</accession>
<dbReference type="Gene3D" id="3.40.50.720">
    <property type="entry name" value="NAD(P)-binding Rossmann-like Domain"/>
    <property type="match status" value="1"/>
</dbReference>
<dbReference type="PANTHER" id="PTHR43245">
    <property type="entry name" value="BIFUNCTIONAL POLYMYXIN RESISTANCE PROTEIN ARNA"/>
    <property type="match status" value="1"/>
</dbReference>